<sequence>MSKTWYPVIDYERCVGCTTCNDLCRHGVYKPEGPAGKPKVVYEYGCVEGCHGCERQCPAGAIHYFGDDGTLDLVYDYDTYKPELHCQGKPKVAFVCVHNSCRSQIAEALGKKLAGDVFESYSAGTALKDHINPDAVRMMKQLHGIDMEKTQYNKLISEIPQPDVVIFMGCNVSCPNLPSQYAENWGLEDPSGKEDAAFAETIAQIEKKVLALKEKLRG</sequence>
<evidence type="ECO:0000313" key="4">
    <source>
        <dbReference type="Proteomes" id="UP001055185"/>
    </source>
</evidence>
<dbReference type="Pfam" id="PF01451">
    <property type="entry name" value="LMWPc"/>
    <property type="match status" value="1"/>
</dbReference>
<dbReference type="PANTHER" id="PTHR43428">
    <property type="entry name" value="ARSENATE REDUCTASE"/>
    <property type="match status" value="1"/>
</dbReference>
<dbReference type="GO" id="GO:0046685">
    <property type="term" value="P:response to arsenic-containing substance"/>
    <property type="evidence" value="ECO:0007669"/>
    <property type="project" value="UniProtKB-KW"/>
</dbReference>
<dbReference type="CDD" id="cd16345">
    <property type="entry name" value="LMWP_ArsC"/>
    <property type="match status" value="1"/>
</dbReference>
<dbReference type="Proteomes" id="UP001055185">
    <property type="component" value="Unassembled WGS sequence"/>
</dbReference>
<keyword evidence="1" id="KW-0059">Arsenical resistance</keyword>
<dbReference type="InterPro" id="IPR036196">
    <property type="entry name" value="Ptyr_pPase_sf"/>
</dbReference>
<proteinExistence type="predicted"/>
<keyword evidence="4" id="KW-1185">Reference proteome</keyword>
<comment type="caution">
    <text evidence="3">The sequence shown here is derived from an EMBL/GenBank/DDBJ whole genome shotgun (WGS) entry which is preliminary data.</text>
</comment>
<dbReference type="SUPFAM" id="SSF54862">
    <property type="entry name" value="4Fe-4S ferredoxins"/>
    <property type="match status" value="1"/>
</dbReference>
<organism evidence="3 4">
    <name type="scientific">Faecalibacterium gallinarum</name>
    <dbReference type="NCBI Taxonomy" id="2903556"/>
    <lineage>
        <taxon>Bacteria</taxon>
        <taxon>Bacillati</taxon>
        <taxon>Bacillota</taxon>
        <taxon>Clostridia</taxon>
        <taxon>Eubacteriales</taxon>
        <taxon>Oscillospiraceae</taxon>
        <taxon>Faecalibacterium</taxon>
    </lineage>
</organism>
<evidence type="ECO:0000259" key="2">
    <source>
        <dbReference type="PROSITE" id="PS51379"/>
    </source>
</evidence>
<dbReference type="Gene3D" id="3.40.50.2300">
    <property type="match status" value="1"/>
</dbReference>
<dbReference type="Gene3D" id="3.30.70.20">
    <property type="match status" value="1"/>
</dbReference>
<dbReference type="InterPro" id="IPR023485">
    <property type="entry name" value="Ptyr_pPase"/>
</dbReference>
<dbReference type="SUPFAM" id="SSF52788">
    <property type="entry name" value="Phosphotyrosine protein phosphatases I"/>
    <property type="match status" value="1"/>
</dbReference>
<feature type="domain" description="4Fe-4S ferredoxin-type" evidence="2">
    <location>
        <begin position="36"/>
        <end position="67"/>
    </location>
</feature>
<evidence type="ECO:0000256" key="1">
    <source>
        <dbReference type="ARBA" id="ARBA00022849"/>
    </source>
</evidence>
<evidence type="ECO:0000313" key="3">
    <source>
        <dbReference type="EMBL" id="GJN63804.1"/>
    </source>
</evidence>
<name>A0AA37IWN8_9FIRM</name>
<accession>A0AA37IWN8</accession>
<reference evidence="3" key="1">
    <citation type="journal article" date="2022" name="Int. J. Syst. Evol. Microbiol.">
        <title>Genome-based, phenotypic and chemotaxonomic classification of Faecalibacterium strains: proposal of three novel species Faecalibacterium duncaniae sp. nov., Faecalibacterium hattorii sp. nov. and Faecalibacterium gallinarum sp. nov. .</title>
        <authorList>
            <person name="Sakamoto M."/>
            <person name="Sakurai N."/>
            <person name="Tanno H."/>
            <person name="Iino T."/>
            <person name="Ohkuma M."/>
            <person name="Endo A."/>
        </authorList>
    </citation>
    <scope>NUCLEOTIDE SEQUENCE</scope>
    <source>
        <strain evidence="3">JCM 17207</strain>
    </source>
</reference>
<protein>
    <recommendedName>
        <fullName evidence="2">4Fe-4S ferredoxin-type domain-containing protein</fullName>
    </recommendedName>
</protein>
<dbReference type="InterPro" id="IPR017896">
    <property type="entry name" value="4Fe4S_Fe-S-bd"/>
</dbReference>
<dbReference type="SMART" id="SM00226">
    <property type="entry name" value="LMWPc"/>
    <property type="match status" value="1"/>
</dbReference>
<gene>
    <name evidence="3" type="ORF">JCM17207_04290</name>
</gene>
<feature type="domain" description="4Fe-4S ferredoxin-type" evidence="2">
    <location>
        <begin position="5"/>
        <end position="34"/>
    </location>
</feature>
<dbReference type="PROSITE" id="PS51379">
    <property type="entry name" value="4FE4S_FER_2"/>
    <property type="match status" value="2"/>
</dbReference>
<dbReference type="EMBL" id="BQKV01000018">
    <property type="protein sequence ID" value="GJN63804.1"/>
    <property type="molecule type" value="Genomic_DNA"/>
</dbReference>
<dbReference type="PANTHER" id="PTHR43428:SF1">
    <property type="entry name" value="ARSENATE REDUCTASE"/>
    <property type="match status" value="1"/>
</dbReference>
<dbReference type="AlphaFoldDB" id="A0AA37IWN8"/>